<sequence>MVFLLVLIFFSFILAAAISPFAYLLFSSISGPLSFVRFYHKILEIILLAGVFLFRKRLGLYRWEDIGFKRPVFRPLLYGLGWAIGIVGFSFVIEPDILGNISRFPQATGSIEDSLKIFSKAAAVALIEEVMMRGILLGVFLRSIGELPALVASSGVFALSHFLNNQPQNYPDFHLNLGSGFRVLLEMFQPVLRLEWISIQGLILFLLGLLLGIAYINGKNIWQPIGIHGGIVFLVHSQSWIEPERLLSDSKESVILVIFSAILWIFYRKYSGKSKGKLNVFFL</sequence>
<dbReference type="GO" id="GO:0006508">
    <property type="term" value="P:proteolysis"/>
    <property type="evidence" value="ECO:0007669"/>
    <property type="project" value="UniProtKB-KW"/>
</dbReference>
<dbReference type="InterPro" id="IPR003675">
    <property type="entry name" value="Rce1/LyrA-like_dom"/>
</dbReference>
<keyword evidence="1" id="KW-0472">Membrane</keyword>
<dbReference type="KEGG" id="mkc:kam1_699"/>
<dbReference type="Pfam" id="PF02517">
    <property type="entry name" value="Rce1-like"/>
    <property type="match status" value="1"/>
</dbReference>
<keyword evidence="1" id="KW-1133">Transmembrane helix</keyword>
<dbReference type="STRING" id="1202785.A946_04290"/>
<gene>
    <name evidence="3" type="ORF">kam1_699</name>
</gene>
<dbReference type="EMBL" id="CP037899">
    <property type="protein sequence ID" value="QDQ41945.1"/>
    <property type="molecule type" value="Genomic_DNA"/>
</dbReference>
<proteinExistence type="predicted"/>
<name>A0A516TL41_9BACT</name>
<feature type="domain" description="CAAX prenyl protease 2/Lysostaphin resistance protein A-like" evidence="2">
    <location>
        <begin position="117"/>
        <end position="232"/>
    </location>
</feature>
<dbReference type="Proteomes" id="UP000315925">
    <property type="component" value="Chromosome"/>
</dbReference>
<feature type="transmembrane region" description="Helical" evidence="1">
    <location>
        <begin position="6"/>
        <end position="26"/>
    </location>
</feature>
<keyword evidence="1" id="KW-0812">Transmembrane</keyword>
<evidence type="ECO:0000313" key="4">
    <source>
        <dbReference type="Proteomes" id="UP000315925"/>
    </source>
</evidence>
<protein>
    <submittedName>
        <fullName evidence="3">CAAX prenyl protease-like protein</fullName>
    </submittedName>
</protein>
<dbReference type="GO" id="GO:0080120">
    <property type="term" value="P:CAAX-box protein maturation"/>
    <property type="evidence" value="ECO:0007669"/>
    <property type="project" value="UniProtKB-ARBA"/>
</dbReference>
<feature type="transmembrane region" description="Helical" evidence="1">
    <location>
        <begin position="38"/>
        <end position="55"/>
    </location>
</feature>
<dbReference type="AlphaFoldDB" id="A0A516TL41"/>
<organism evidence="3 4">
    <name type="scientific">Methylacidiphilum kamchatkense Kam1</name>
    <dbReference type="NCBI Taxonomy" id="1202785"/>
    <lineage>
        <taxon>Bacteria</taxon>
        <taxon>Pseudomonadati</taxon>
        <taxon>Verrucomicrobiota</taxon>
        <taxon>Methylacidiphilae</taxon>
        <taxon>Methylacidiphilales</taxon>
        <taxon>Methylacidiphilaceae</taxon>
        <taxon>Methylacidiphilum (ex Ratnadevi et al. 2023)</taxon>
    </lineage>
</organism>
<evidence type="ECO:0000313" key="3">
    <source>
        <dbReference type="EMBL" id="QDQ41945.1"/>
    </source>
</evidence>
<dbReference type="PANTHER" id="PTHR39430:SF1">
    <property type="entry name" value="PROTEASE"/>
    <property type="match status" value="1"/>
</dbReference>
<keyword evidence="3" id="KW-0378">Hydrolase</keyword>
<evidence type="ECO:0000259" key="2">
    <source>
        <dbReference type="Pfam" id="PF02517"/>
    </source>
</evidence>
<evidence type="ECO:0000256" key="1">
    <source>
        <dbReference type="SAM" id="Phobius"/>
    </source>
</evidence>
<dbReference type="PANTHER" id="PTHR39430">
    <property type="entry name" value="MEMBRANE-ASSOCIATED PROTEASE-RELATED"/>
    <property type="match status" value="1"/>
</dbReference>
<feature type="transmembrane region" description="Helical" evidence="1">
    <location>
        <begin position="75"/>
        <end position="93"/>
    </location>
</feature>
<keyword evidence="3" id="KW-0645">Protease</keyword>
<accession>A0A516TL41</accession>
<dbReference type="GO" id="GO:0004175">
    <property type="term" value="F:endopeptidase activity"/>
    <property type="evidence" value="ECO:0007669"/>
    <property type="project" value="UniProtKB-ARBA"/>
</dbReference>
<feature type="transmembrane region" description="Helical" evidence="1">
    <location>
        <begin position="196"/>
        <end position="216"/>
    </location>
</feature>
<reference evidence="4" key="1">
    <citation type="submission" date="2019-03" db="EMBL/GenBank/DDBJ databases">
        <title>Complete genome of Methylacidiphilum kamchatkense Kam1.</title>
        <authorList>
            <person name="Kruse T."/>
            <person name="Murarilal Ratnadevi C."/>
            <person name="Erikstad H.-A."/>
            <person name="Birkeland N.-K."/>
        </authorList>
    </citation>
    <scope>NUCLEOTIDE SEQUENCE [LARGE SCALE GENOMIC DNA]</scope>
    <source>
        <strain evidence="4">kam1</strain>
    </source>
</reference>